<dbReference type="RefSeq" id="WP_061997075.1">
    <property type="nucleotide sequence ID" value="NZ_JAUOPZ010000022.1"/>
</dbReference>
<reference evidence="1" key="1">
    <citation type="submission" date="2023-07" db="EMBL/GenBank/DDBJ databases">
        <title>Genome content predicts the carbon catabolic preferences of heterotrophic bacteria.</title>
        <authorList>
            <person name="Gralka M."/>
        </authorList>
    </citation>
    <scope>NUCLEOTIDE SEQUENCE</scope>
    <source>
        <strain evidence="1">F2M12</strain>
    </source>
</reference>
<dbReference type="EMBL" id="JAUOQI010000004">
    <property type="protein sequence ID" value="MDO6577082.1"/>
    <property type="molecule type" value="Genomic_DNA"/>
</dbReference>
<proteinExistence type="predicted"/>
<dbReference type="Proteomes" id="UP001170717">
    <property type="component" value="Unassembled WGS sequence"/>
</dbReference>
<accession>A0AAW7Z4G3</accession>
<dbReference type="AlphaFoldDB" id="A0AAW7Z4G3"/>
<comment type="caution">
    <text evidence="1">The sequence shown here is derived from an EMBL/GenBank/DDBJ whole genome shotgun (WGS) entry which is preliminary data.</text>
</comment>
<evidence type="ECO:0000313" key="1">
    <source>
        <dbReference type="EMBL" id="MDO6577082.1"/>
    </source>
</evidence>
<evidence type="ECO:0000313" key="2">
    <source>
        <dbReference type="Proteomes" id="UP001170717"/>
    </source>
</evidence>
<sequence length="80" mass="9059">MEGSKLLEVDGTEIQPISLRFYEELVEIELNNCDSNHVFPQKSVPRHALSQNNVALGYFKVTRAKALSNGKTSLFTLHRQ</sequence>
<protein>
    <submittedName>
        <fullName evidence="1">Uncharacterized protein</fullName>
    </submittedName>
</protein>
<organism evidence="1 2">
    <name type="scientific">Alteromonas stellipolaris</name>
    <dbReference type="NCBI Taxonomy" id="233316"/>
    <lineage>
        <taxon>Bacteria</taxon>
        <taxon>Pseudomonadati</taxon>
        <taxon>Pseudomonadota</taxon>
        <taxon>Gammaproteobacteria</taxon>
        <taxon>Alteromonadales</taxon>
        <taxon>Alteromonadaceae</taxon>
        <taxon>Alteromonas/Salinimonas group</taxon>
        <taxon>Alteromonas</taxon>
    </lineage>
</organism>
<gene>
    <name evidence="1" type="ORF">Q4527_06745</name>
</gene>
<name>A0AAW7Z4G3_9ALTE</name>